<feature type="signal peptide" evidence="1">
    <location>
        <begin position="1"/>
        <end position="21"/>
    </location>
</feature>
<keyword evidence="1" id="KW-0732">Signal</keyword>
<proteinExistence type="predicted"/>
<sequence length="150" mass="16889">MKFRFLLTGLLFFLIALPSVAEEPDYLALLARESEIKAIATVAQVYRMGQKSDGTFTQVTFKRVYALTPFTPKSFVGGCKILDSNWQKRIEGRVYFRPKRGQKVFVTISTNGGAITSLTLMNPELNHIVREEPNRLSYSKGHATILPDDS</sequence>
<organism evidence="2 3">
    <name type="scientific">Pseudodesulfovibrio sediminis</name>
    <dbReference type="NCBI Taxonomy" id="2810563"/>
    <lineage>
        <taxon>Bacteria</taxon>
        <taxon>Pseudomonadati</taxon>
        <taxon>Thermodesulfobacteriota</taxon>
        <taxon>Desulfovibrionia</taxon>
        <taxon>Desulfovibrionales</taxon>
        <taxon>Desulfovibrionaceae</taxon>
    </lineage>
</organism>
<protein>
    <recommendedName>
        <fullName evidence="4">DUF4251 domain-containing protein</fullName>
    </recommendedName>
</protein>
<evidence type="ECO:0000313" key="2">
    <source>
        <dbReference type="EMBL" id="BCS89153.1"/>
    </source>
</evidence>
<accession>A0ABM7P822</accession>
<dbReference type="RefSeq" id="WP_229591141.1">
    <property type="nucleotide sequence ID" value="NZ_AP024485.1"/>
</dbReference>
<dbReference type="EMBL" id="AP024485">
    <property type="protein sequence ID" value="BCS89153.1"/>
    <property type="molecule type" value="Genomic_DNA"/>
</dbReference>
<feature type="chain" id="PRO_5045550020" description="DUF4251 domain-containing protein" evidence="1">
    <location>
        <begin position="22"/>
        <end position="150"/>
    </location>
</feature>
<evidence type="ECO:0000256" key="1">
    <source>
        <dbReference type="SAM" id="SignalP"/>
    </source>
</evidence>
<evidence type="ECO:0000313" key="3">
    <source>
        <dbReference type="Proteomes" id="UP001053296"/>
    </source>
</evidence>
<reference evidence="2" key="1">
    <citation type="journal article" date="2022" name="Arch. Microbiol.">
        <title>Pseudodesulfovibrio sediminis sp. nov., a mesophilic and neutrophilic sulfate-reducing bacterium isolated from sediment of a brackish lake.</title>
        <authorList>
            <person name="Takahashi A."/>
            <person name="Kojima H."/>
            <person name="Watanabe M."/>
            <person name="Fukui M."/>
        </authorList>
    </citation>
    <scope>NUCLEOTIDE SEQUENCE</scope>
    <source>
        <strain evidence="2">SF6</strain>
    </source>
</reference>
<keyword evidence="3" id="KW-1185">Reference proteome</keyword>
<name>A0ABM7P822_9BACT</name>
<dbReference type="Proteomes" id="UP001053296">
    <property type="component" value="Chromosome"/>
</dbReference>
<gene>
    <name evidence="2" type="ORF">PSDVSF_23950</name>
</gene>
<evidence type="ECO:0008006" key="4">
    <source>
        <dbReference type="Google" id="ProtNLM"/>
    </source>
</evidence>